<organism evidence="1 2">
    <name type="scientific">Prunus dulcis</name>
    <name type="common">Almond</name>
    <name type="synonym">Amygdalus dulcis</name>
    <dbReference type="NCBI Taxonomy" id="3755"/>
    <lineage>
        <taxon>Eukaryota</taxon>
        <taxon>Viridiplantae</taxon>
        <taxon>Streptophyta</taxon>
        <taxon>Embryophyta</taxon>
        <taxon>Tracheophyta</taxon>
        <taxon>Spermatophyta</taxon>
        <taxon>Magnoliopsida</taxon>
        <taxon>eudicotyledons</taxon>
        <taxon>Gunneridae</taxon>
        <taxon>Pentapetalae</taxon>
        <taxon>rosids</taxon>
        <taxon>fabids</taxon>
        <taxon>Rosales</taxon>
        <taxon>Rosaceae</taxon>
        <taxon>Amygdaloideae</taxon>
        <taxon>Amygdaleae</taxon>
        <taxon>Prunus</taxon>
    </lineage>
</organism>
<comment type="caution">
    <text evidence="1">The sequence shown here is derived from an EMBL/GenBank/DDBJ whole genome shotgun (WGS) entry which is preliminary data.</text>
</comment>
<accession>A0AAD4UT15</accession>
<protein>
    <submittedName>
        <fullName evidence="1">Uncharacterized protein</fullName>
    </submittedName>
</protein>
<name>A0AAD4UT15_PRUDU</name>
<evidence type="ECO:0000313" key="1">
    <source>
        <dbReference type="EMBL" id="KAI5312290.1"/>
    </source>
</evidence>
<evidence type="ECO:0000313" key="2">
    <source>
        <dbReference type="Proteomes" id="UP001054821"/>
    </source>
</evidence>
<sequence length="108" mass="12667">MCEQSEDEQCLLEKDDKAFDNYVDHNALDIVPTAYEREKSDDMAVSHVNSLDNSLCDEFDMPMRKRKRKLPKFDDFRPNIGLTNLIFKIGLRFPSVYVFRKAVKLFSI</sequence>
<proteinExistence type="predicted"/>
<keyword evidence="2" id="KW-1185">Reference proteome</keyword>
<reference evidence="1 2" key="1">
    <citation type="journal article" date="2022" name="G3 (Bethesda)">
        <title>Whole-genome sequence and methylome profiling of the almond [Prunus dulcis (Mill.) D.A. Webb] cultivar 'Nonpareil'.</title>
        <authorList>
            <person name="D'Amico-Willman K.M."/>
            <person name="Ouma W.Z."/>
            <person name="Meulia T."/>
            <person name="Sideli G.M."/>
            <person name="Gradziel T.M."/>
            <person name="Fresnedo-Ramirez J."/>
        </authorList>
    </citation>
    <scope>NUCLEOTIDE SEQUENCE [LARGE SCALE GENOMIC DNA]</scope>
    <source>
        <strain evidence="1">Clone GOH B32 T37-40</strain>
    </source>
</reference>
<dbReference type="AlphaFoldDB" id="A0AAD4UT15"/>
<gene>
    <name evidence="1" type="ORF">L3X38_041463</name>
</gene>
<dbReference type="EMBL" id="JAJFAZ020000008">
    <property type="protein sequence ID" value="KAI5312290.1"/>
    <property type="molecule type" value="Genomic_DNA"/>
</dbReference>
<dbReference type="Proteomes" id="UP001054821">
    <property type="component" value="Chromosome 8"/>
</dbReference>